<reference evidence="3" key="1">
    <citation type="submission" date="2010-07" db="EMBL/GenBank/DDBJ databases">
        <title>The genome sequence of Gaeumannomyces graminis var. tritici strain R3-111a-1.</title>
        <authorList>
            <consortium name="The Broad Institute Genome Sequencing Platform"/>
            <person name="Ma L.-J."/>
            <person name="Dead R."/>
            <person name="Young S."/>
            <person name="Zeng Q."/>
            <person name="Koehrsen M."/>
            <person name="Alvarado L."/>
            <person name="Berlin A."/>
            <person name="Chapman S.B."/>
            <person name="Chen Z."/>
            <person name="Freedman E."/>
            <person name="Gellesch M."/>
            <person name="Goldberg J."/>
            <person name="Griggs A."/>
            <person name="Gujja S."/>
            <person name="Heilman E.R."/>
            <person name="Heiman D."/>
            <person name="Hepburn T."/>
            <person name="Howarth C."/>
            <person name="Jen D."/>
            <person name="Larson L."/>
            <person name="Mehta T."/>
            <person name="Neiman D."/>
            <person name="Pearson M."/>
            <person name="Roberts A."/>
            <person name="Saif S."/>
            <person name="Shea T."/>
            <person name="Shenoy N."/>
            <person name="Sisk P."/>
            <person name="Stolte C."/>
            <person name="Sykes S."/>
            <person name="Walk T."/>
            <person name="White J."/>
            <person name="Yandava C."/>
            <person name="Haas B."/>
            <person name="Nusbaum C."/>
            <person name="Birren B."/>
        </authorList>
    </citation>
    <scope>NUCLEOTIDE SEQUENCE [LARGE SCALE GENOMIC DNA]</scope>
    <source>
        <strain evidence="3">R3-111a-1</strain>
    </source>
</reference>
<organism evidence="1">
    <name type="scientific">Gaeumannomyces tritici (strain R3-111a-1)</name>
    <name type="common">Wheat and barley take-all root rot fungus</name>
    <name type="synonym">Gaeumannomyces graminis var. tritici</name>
    <dbReference type="NCBI Taxonomy" id="644352"/>
    <lineage>
        <taxon>Eukaryota</taxon>
        <taxon>Fungi</taxon>
        <taxon>Dikarya</taxon>
        <taxon>Ascomycota</taxon>
        <taxon>Pezizomycotina</taxon>
        <taxon>Sordariomycetes</taxon>
        <taxon>Sordariomycetidae</taxon>
        <taxon>Magnaporthales</taxon>
        <taxon>Magnaporthaceae</taxon>
        <taxon>Gaeumannomyces</taxon>
    </lineage>
</organism>
<evidence type="ECO:0000313" key="2">
    <source>
        <dbReference type="EnsemblFungi" id="EJT79983"/>
    </source>
</evidence>
<reference evidence="2" key="4">
    <citation type="journal article" date="2015" name="G3 (Bethesda)">
        <title>Genome sequences of three phytopathogenic species of the Magnaporthaceae family of fungi.</title>
        <authorList>
            <person name="Okagaki L.H."/>
            <person name="Nunes C.C."/>
            <person name="Sailsbery J."/>
            <person name="Clay B."/>
            <person name="Brown D."/>
            <person name="John T."/>
            <person name="Oh Y."/>
            <person name="Young N."/>
            <person name="Fitzgerald M."/>
            <person name="Haas B.J."/>
            <person name="Zeng Q."/>
            <person name="Young S."/>
            <person name="Adiconis X."/>
            <person name="Fan L."/>
            <person name="Levin J.Z."/>
            <person name="Mitchell T.K."/>
            <person name="Okubara P.A."/>
            <person name="Farman M.L."/>
            <person name="Kohn L.M."/>
            <person name="Birren B."/>
            <person name="Ma L.-J."/>
            <person name="Dean R.A."/>
        </authorList>
    </citation>
    <scope>NUCLEOTIDE SEQUENCE</scope>
    <source>
        <strain evidence="2">R3-111a-1</strain>
    </source>
</reference>
<accession>J3NUV8</accession>
<dbReference type="AlphaFoldDB" id="J3NUV8"/>
<dbReference type="VEuPathDB" id="FungiDB:GGTG_05065"/>
<gene>
    <name evidence="2" type="primary">20345523</name>
    <name evidence="1" type="ORF">GGTG_05065</name>
</gene>
<keyword evidence="3" id="KW-1185">Reference proteome</keyword>
<protein>
    <submittedName>
        <fullName evidence="1 2">Uncharacterized protein</fullName>
    </submittedName>
</protein>
<evidence type="ECO:0000313" key="3">
    <source>
        <dbReference type="Proteomes" id="UP000006039"/>
    </source>
</evidence>
<dbReference type="RefSeq" id="XP_009221128.1">
    <property type="nucleotide sequence ID" value="XM_009222864.1"/>
</dbReference>
<reference evidence="1" key="3">
    <citation type="submission" date="2010-09" db="EMBL/GenBank/DDBJ databases">
        <title>Annotation of Gaeumannomyces graminis var. tritici R3-111a-1.</title>
        <authorList>
            <consortium name="The Broad Institute Genome Sequencing Platform"/>
            <person name="Ma L.-J."/>
            <person name="Dead R."/>
            <person name="Young S.K."/>
            <person name="Zeng Q."/>
            <person name="Gargeya S."/>
            <person name="Fitzgerald M."/>
            <person name="Haas B."/>
            <person name="Abouelleil A."/>
            <person name="Alvarado L."/>
            <person name="Arachchi H.M."/>
            <person name="Berlin A."/>
            <person name="Brown A."/>
            <person name="Chapman S.B."/>
            <person name="Chen Z."/>
            <person name="Dunbar C."/>
            <person name="Freedman E."/>
            <person name="Gearin G."/>
            <person name="Gellesch M."/>
            <person name="Goldberg J."/>
            <person name="Griggs A."/>
            <person name="Gujja S."/>
            <person name="Heiman D."/>
            <person name="Howarth C."/>
            <person name="Larson L."/>
            <person name="Lui A."/>
            <person name="MacDonald P.J.P."/>
            <person name="Mehta T."/>
            <person name="Montmayeur A."/>
            <person name="Murphy C."/>
            <person name="Neiman D."/>
            <person name="Pearson M."/>
            <person name="Priest M."/>
            <person name="Roberts A."/>
            <person name="Saif S."/>
            <person name="Shea T."/>
            <person name="Shenoy N."/>
            <person name="Sisk P."/>
            <person name="Stolte C."/>
            <person name="Sykes S."/>
            <person name="Yandava C."/>
            <person name="Wortman J."/>
            <person name="Nusbaum C."/>
            <person name="Birren B."/>
        </authorList>
    </citation>
    <scope>NUCLEOTIDE SEQUENCE</scope>
    <source>
        <strain evidence="1">R3-111a-1</strain>
    </source>
</reference>
<dbReference type="Proteomes" id="UP000006039">
    <property type="component" value="Unassembled WGS sequence"/>
</dbReference>
<name>J3NUV8_GAET3</name>
<sequence length="57" mass="6391">MLATLIVLTYNNTAFIAKAKALVRTYSGFERLKCTNTGAFVNSSFNLQKAFFATFFK</sequence>
<dbReference type="GeneID" id="20345523"/>
<evidence type="ECO:0000313" key="1">
    <source>
        <dbReference type="EMBL" id="EJT79983.1"/>
    </source>
</evidence>
<proteinExistence type="predicted"/>
<dbReference type="EnsemblFungi" id="EJT79983">
    <property type="protein sequence ID" value="EJT79983"/>
    <property type="gene ID" value="GGTG_05065"/>
</dbReference>
<reference evidence="2" key="5">
    <citation type="submission" date="2018-04" db="UniProtKB">
        <authorList>
            <consortium name="EnsemblFungi"/>
        </authorList>
    </citation>
    <scope>IDENTIFICATION</scope>
    <source>
        <strain evidence="2">R3-111a-1</strain>
    </source>
</reference>
<reference evidence="1" key="2">
    <citation type="submission" date="2010-07" db="EMBL/GenBank/DDBJ databases">
        <authorList>
            <consortium name="The Broad Institute Genome Sequencing Platform"/>
            <consortium name="Broad Institute Genome Sequencing Center for Infectious Disease"/>
            <person name="Ma L.-J."/>
            <person name="Dead R."/>
            <person name="Young S."/>
            <person name="Zeng Q."/>
            <person name="Koehrsen M."/>
            <person name="Alvarado L."/>
            <person name="Berlin A."/>
            <person name="Chapman S.B."/>
            <person name="Chen Z."/>
            <person name="Freedman E."/>
            <person name="Gellesch M."/>
            <person name="Goldberg J."/>
            <person name="Griggs A."/>
            <person name="Gujja S."/>
            <person name="Heilman E.R."/>
            <person name="Heiman D."/>
            <person name="Hepburn T."/>
            <person name="Howarth C."/>
            <person name="Jen D."/>
            <person name="Larson L."/>
            <person name="Mehta T."/>
            <person name="Neiman D."/>
            <person name="Pearson M."/>
            <person name="Roberts A."/>
            <person name="Saif S."/>
            <person name="Shea T."/>
            <person name="Shenoy N."/>
            <person name="Sisk P."/>
            <person name="Stolte C."/>
            <person name="Sykes S."/>
            <person name="Walk T."/>
            <person name="White J."/>
            <person name="Yandava C."/>
            <person name="Haas B."/>
            <person name="Nusbaum C."/>
            <person name="Birren B."/>
        </authorList>
    </citation>
    <scope>NUCLEOTIDE SEQUENCE</scope>
    <source>
        <strain evidence="1">R3-111a-1</strain>
    </source>
</reference>
<dbReference type="HOGENOM" id="CLU_2996606_0_0_1"/>
<dbReference type="EMBL" id="GL385396">
    <property type="protein sequence ID" value="EJT79983.1"/>
    <property type="molecule type" value="Genomic_DNA"/>
</dbReference>